<comment type="caution">
    <text evidence="2">The sequence shown here is derived from an EMBL/GenBank/DDBJ whole genome shotgun (WGS) entry which is preliminary data.</text>
</comment>
<proteinExistence type="predicted"/>
<evidence type="ECO:0000313" key="3">
    <source>
        <dbReference type="Proteomes" id="UP000499080"/>
    </source>
</evidence>
<evidence type="ECO:0000313" key="2">
    <source>
        <dbReference type="EMBL" id="GBL93749.1"/>
    </source>
</evidence>
<feature type="transmembrane region" description="Helical" evidence="1">
    <location>
        <begin position="38"/>
        <end position="57"/>
    </location>
</feature>
<reference evidence="2 3" key="1">
    <citation type="journal article" date="2019" name="Sci. Rep.">
        <title>Orb-weaving spider Araneus ventricosus genome elucidates the spidroin gene catalogue.</title>
        <authorList>
            <person name="Kono N."/>
            <person name="Nakamura H."/>
            <person name="Ohtoshi R."/>
            <person name="Moran D.A.P."/>
            <person name="Shinohara A."/>
            <person name="Yoshida Y."/>
            <person name="Fujiwara M."/>
            <person name="Mori M."/>
            <person name="Tomita M."/>
            <person name="Arakawa K."/>
        </authorList>
    </citation>
    <scope>NUCLEOTIDE SEQUENCE [LARGE SCALE GENOMIC DNA]</scope>
</reference>
<keyword evidence="1" id="KW-0812">Transmembrane</keyword>
<dbReference type="EMBL" id="BGPR01000096">
    <property type="protein sequence ID" value="GBL93749.1"/>
    <property type="molecule type" value="Genomic_DNA"/>
</dbReference>
<keyword evidence="1" id="KW-1133">Transmembrane helix</keyword>
<organism evidence="2 3">
    <name type="scientific">Araneus ventricosus</name>
    <name type="common">Orbweaver spider</name>
    <name type="synonym">Epeira ventricosa</name>
    <dbReference type="NCBI Taxonomy" id="182803"/>
    <lineage>
        <taxon>Eukaryota</taxon>
        <taxon>Metazoa</taxon>
        <taxon>Ecdysozoa</taxon>
        <taxon>Arthropoda</taxon>
        <taxon>Chelicerata</taxon>
        <taxon>Arachnida</taxon>
        <taxon>Araneae</taxon>
        <taxon>Araneomorphae</taxon>
        <taxon>Entelegynae</taxon>
        <taxon>Araneoidea</taxon>
        <taxon>Araneidae</taxon>
        <taxon>Araneus</taxon>
    </lineage>
</organism>
<dbReference type="AlphaFoldDB" id="A0A4Y2BQ43"/>
<sequence>MITQIFVRNTLTCPISPKGPSDEGDNESFILRMDLSQVPLIGITLAAISVQGGWLVWRRGYGYQEANFVYFLRQVYASDMPSNNLLSGDFLLL</sequence>
<name>A0A4Y2BQ43_ARAVE</name>
<protein>
    <submittedName>
        <fullName evidence="2">Uncharacterized protein</fullName>
    </submittedName>
</protein>
<keyword evidence="3" id="KW-1185">Reference proteome</keyword>
<dbReference type="Proteomes" id="UP000499080">
    <property type="component" value="Unassembled WGS sequence"/>
</dbReference>
<accession>A0A4Y2BQ43</accession>
<keyword evidence="1" id="KW-0472">Membrane</keyword>
<gene>
    <name evidence="2" type="ORF">AVEN_166787_1</name>
</gene>
<evidence type="ECO:0000256" key="1">
    <source>
        <dbReference type="SAM" id="Phobius"/>
    </source>
</evidence>